<proteinExistence type="predicted"/>
<dbReference type="AlphaFoldDB" id="A0A835IGS7"/>
<dbReference type="Proteomes" id="UP000631114">
    <property type="component" value="Unassembled WGS sequence"/>
</dbReference>
<sequence length="132" mass="14253">MIKSLLVKEMVAALVAGSTNTKKMVAALVAGIANKEEDGRSTGGGGRQFLEFILSIFSISHFIFHFDAVAFRQSKMGRGVIGEKWSGRFLWLCALGSAVGLWMVGVERQAQNRERMLRAAMEAGADGSGEEV</sequence>
<evidence type="ECO:0000313" key="2">
    <source>
        <dbReference type="EMBL" id="KAF9616859.1"/>
    </source>
</evidence>
<comment type="caution">
    <text evidence="2">The sequence shown here is derived from an EMBL/GenBank/DDBJ whole genome shotgun (WGS) entry which is preliminary data.</text>
</comment>
<keyword evidence="1" id="KW-0472">Membrane</keyword>
<keyword evidence="1" id="KW-0812">Transmembrane</keyword>
<evidence type="ECO:0000256" key="1">
    <source>
        <dbReference type="SAM" id="Phobius"/>
    </source>
</evidence>
<organism evidence="2 3">
    <name type="scientific">Coptis chinensis</name>
    <dbReference type="NCBI Taxonomy" id="261450"/>
    <lineage>
        <taxon>Eukaryota</taxon>
        <taxon>Viridiplantae</taxon>
        <taxon>Streptophyta</taxon>
        <taxon>Embryophyta</taxon>
        <taxon>Tracheophyta</taxon>
        <taxon>Spermatophyta</taxon>
        <taxon>Magnoliopsida</taxon>
        <taxon>Ranunculales</taxon>
        <taxon>Ranunculaceae</taxon>
        <taxon>Coptidoideae</taxon>
        <taxon>Coptis</taxon>
    </lineage>
</organism>
<gene>
    <name evidence="2" type="ORF">IFM89_032709</name>
</gene>
<accession>A0A835IGS7</accession>
<evidence type="ECO:0000313" key="3">
    <source>
        <dbReference type="Proteomes" id="UP000631114"/>
    </source>
</evidence>
<reference evidence="2 3" key="1">
    <citation type="submission" date="2020-10" db="EMBL/GenBank/DDBJ databases">
        <title>The Coptis chinensis genome and diversification of protoberbering-type alkaloids.</title>
        <authorList>
            <person name="Wang B."/>
            <person name="Shu S."/>
            <person name="Song C."/>
            <person name="Liu Y."/>
        </authorList>
    </citation>
    <scope>NUCLEOTIDE SEQUENCE [LARGE SCALE GENOMIC DNA]</scope>
    <source>
        <strain evidence="2">HL-2020</strain>
        <tissue evidence="2">Leaf</tissue>
    </source>
</reference>
<keyword evidence="1" id="KW-1133">Transmembrane helix</keyword>
<feature type="transmembrane region" description="Helical" evidence="1">
    <location>
        <begin position="89"/>
        <end position="106"/>
    </location>
</feature>
<dbReference type="OrthoDB" id="1660066at2759"/>
<keyword evidence="3" id="KW-1185">Reference proteome</keyword>
<name>A0A835IGS7_9MAGN</name>
<feature type="transmembrane region" description="Helical" evidence="1">
    <location>
        <begin position="49"/>
        <end position="69"/>
    </location>
</feature>
<protein>
    <submittedName>
        <fullName evidence="2">Uncharacterized protein</fullName>
    </submittedName>
</protein>
<dbReference type="EMBL" id="JADFTS010000003">
    <property type="protein sequence ID" value="KAF9616859.1"/>
    <property type="molecule type" value="Genomic_DNA"/>
</dbReference>